<accession>A0A0C2T143</accession>
<name>A0A0C2T143_AMAMK</name>
<evidence type="ECO:0000313" key="1">
    <source>
        <dbReference type="EMBL" id="KIL60159.1"/>
    </source>
</evidence>
<proteinExistence type="predicted"/>
<protein>
    <submittedName>
        <fullName evidence="1">Uncharacterized protein</fullName>
    </submittedName>
</protein>
<dbReference type="InParanoid" id="A0A0C2T143"/>
<dbReference type="HOGENOM" id="CLU_2108443_0_0_1"/>
<evidence type="ECO:0000313" key="2">
    <source>
        <dbReference type="Proteomes" id="UP000054549"/>
    </source>
</evidence>
<keyword evidence="2" id="KW-1185">Reference proteome</keyword>
<dbReference type="EMBL" id="KN818303">
    <property type="protein sequence ID" value="KIL60159.1"/>
    <property type="molecule type" value="Genomic_DNA"/>
</dbReference>
<sequence>MLFKVLSRHRSAKFKTWDGTQSTPVLDKADMAATFLKPIKAFDSVVKGLANFHPYAKVGLSVLSWAALGISEDIRQLGNNQYLDRIVYAEGAGLDTTKACLYGTREEILHETIDS</sequence>
<dbReference type="AlphaFoldDB" id="A0A0C2T143"/>
<reference evidence="1 2" key="1">
    <citation type="submission" date="2014-04" db="EMBL/GenBank/DDBJ databases">
        <title>Evolutionary Origins and Diversification of the Mycorrhizal Mutualists.</title>
        <authorList>
            <consortium name="DOE Joint Genome Institute"/>
            <consortium name="Mycorrhizal Genomics Consortium"/>
            <person name="Kohler A."/>
            <person name="Kuo A."/>
            <person name="Nagy L.G."/>
            <person name="Floudas D."/>
            <person name="Copeland A."/>
            <person name="Barry K.W."/>
            <person name="Cichocki N."/>
            <person name="Veneault-Fourrey C."/>
            <person name="LaButti K."/>
            <person name="Lindquist E.A."/>
            <person name="Lipzen A."/>
            <person name="Lundell T."/>
            <person name="Morin E."/>
            <person name="Murat C."/>
            <person name="Riley R."/>
            <person name="Ohm R."/>
            <person name="Sun H."/>
            <person name="Tunlid A."/>
            <person name="Henrissat B."/>
            <person name="Grigoriev I.V."/>
            <person name="Hibbett D.S."/>
            <person name="Martin F."/>
        </authorList>
    </citation>
    <scope>NUCLEOTIDE SEQUENCE [LARGE SCALE GENOMIC DNA]</scope>
    <source>
        <strain evidence="1 2">Koide BX008</strain>
    </source>
</reference>
<organism evidence="1 2">
    <name type="scientific">Amanita muscaria (strain Koide BX008)</name>
    <dbReference type="NCBI Taxonomy" id="946122"/>
    <lineage>
        <taxon>Eukaryota</taxon>
        <taxon>Fungi</taxon>
        <taxon>Dikarya</taxon>
        <taxon>Basidiomycota</taxon>
        <taxon>Agaricomycotina</taxon>
        <taxon>Agaricomycetes</taxon>
        <taxon>Agaricomycetidae</taxon>
        <taxon>Agaricales</taxon>
        <taxon>Pluteineae</taxon>
        <taxon>Amanitaceae</taxon>
        <taxon>Amanita</taxon>
    </lineage>
</organism>
<dbReference type="OrthoDB" id="2670913at2759"/>
<dbReference type="Proteomes" id="UP000054549">
    <property type="component" value="Unassembled WGS sequence"/>
</dbReference>
<gene>
    <name evidence="1" type="ORF">M378DRAFT_14329</name>
</gene>